<evidence type="ECO:0000313" key="4">
    <source>
        <dbReference type="Proteomes" id="UP000262825"/>
    </source>
</evidence>
<evidence type="ECO:0000313" key="3">
    <source>
        <dbReference type="EMBL" id="SSD61174.1"/>
    </source>
</evidence>
<dbReference type="PANTHER" id="PTHR21021">
    <property type="entry name" value="GAF/PUTATIVE CYTOSKELETAL PROTEIN"/>
    <property type="match status" value="1"/>
</dbReference>
<protein>
    <submittedName>
        <fullName evidence="3">Related to Type 2A phosphatase activator TIP41</fullName>
    </submittedName>
</protein>
<dbReference type="Proteomes" id="UP000262825">
    <property type="component" value="Unassembled WGS sequence"/>
</dbReference>
<dbReference type="GO" id="GO:0005829">
    <property type="term" value="C:cytosol"/>
    <property type="evidence" value="ECO:0007669"/>
    <property type="project" value="TreeGrafter"/>
</dbReference>
<evidence type="ECO:0000256" key="2">
    <source>
        <dbReference type="SAM" id="MobiDB-lite"/>
    </source>
</evidence>
<feature type="compositionally biased region" description="Polar residues" evidence="2">
    <location>
        <begin position="1"/>
        <end position="13"/>
    </location>
</feature>
<sequence>MRNNQSNRNLMRNQSDKGPFLERNRPSGPGIQTLEVNGAREMHASIVKARGPPIQRVTIPNTATTIAASSTLSSFSSSIRPNSMYSTNTTTTSVKTSSSMQKKIRHKCNSINNPACCHCGSVIIPSPMARMPLDDSPSITVDDKWTISCKKYPILNAQEIQKWEMESILPLPEMIFGNNKINIKFFEEGKDNGVEIDFNAMDALRTVSLQDTGIRVSYAKKWQDNKKKGQQADKQDDLSNIQKQYDWTYTPIDYKGLVKFSKENTHSFTLDNDYQLPIDKLSRPDPILFYDDMVLYEDELADNGISVLSAKIRVMNERLLLLCRFFLRVDEVLFRVHDTRIYIEFDEKVVVREYKEFECDYATVLSKYLGTKDPKLALRDSNAVIQHLPLIKRECETLRL</sequence>
<dbReference type="PANTHER" id="PTHR21021:SF16">
    <property type="entry name" value="TIP41-LIKE PROTEIN"/>
    <property type="match status" value="1"/>
</dbReference>
<dbReference type="AlphaFoldDB" id="A0A376B9G2"/>
<comment type="similarity">
    <text evidence="1">Belongs to the TIP41 family.</text>
</comment>
<dbReference type="VEuPathDB" id="FungiDB:SCODWIG_02935"/>
<proteinExistence type="inferred from homology"/>
<dbReference type="Pfam" id="PF04176">
    <property type="entry name" value="TIP41"/>
    <property type="match status" value="1"/>
</dbReference>
<name>A0A376B9G2_9ASCO</name>
<dbReference type="EMBL" id="UFAJ01000594">
    <property type="protein sequence ID" value="SSD61174.1"/>
    <property type="molecule type" value="Genomic_DNA"/>
</dbReference>
<dbReference type="OrthoDB" id="10253878at2759"/>
<dbReference type="InterPro" id="IPR007303">
    <property type="entry name" value="TIP41-like"/>
</dbReference>
<gene>
    <name evidence="3" type="ORF">SCODWIG_02935</name>
</gene>
<feature type="region of interest" description="Disordered" evidence="2">
    <location>
        <begin position="1"/>
        <end position="32"/>
    </location>
</feature>
<dbReference type="GO" id="GO:0031929">
    <property type="term" value="P:TOR signaling"/>
    <property type="evidence" value="ECO:0007669"/>
    <property type="project" value="TreeGrafter"/>
</dbReference>
<reference evidence="4" key="1">
    <citation type="submission" date="2018-06" db="EMBL/GenBank/DDBJ databases">
        <authorList>
            <person name="Guldener U."/>
        </authorList>
    </citation>
    <scope>NUCLEOTIDE SEQUENCE [LARGE SCALE GENOMIC DNA]</scope>
    <source>
        <strain evidence="4">UTAD17</strain>
    </source>
</reference>
<organism evidence="3 4">
    <name type="scientific">Saccharomycodes ludwigii</name>
    <dbReference type="NCBI Taxonomy" id="36035"/>
    <lineage>
        <taxon>Eukaryota</taxon>
        <taxon>Fungi</taxon>
        <taxon>Dikarya</taxon>
        <taxon>Ascomycota</taxon>
        <taxon>Saccharomycotina</taxon>
        <taxon>Saccharomycetes</taxon>
        <taxon>Saccharomycodales</taxon>
        <taxon>Saccharomycodaceae</taxon>
        <taxon>Saccharomycodes</taxon>
    </lineage>
</organism>
<keyword evidence="4" id="KW-1185">Reference proteome</keyword>
<dbReference type="InterPro" id="IPR051330">
    <property type="entry name" value="Phosphatase_reg/MetRdx"/>
</dbReference>
<accession>A0A376B9G2</accession>
<evidence type="ECO:0000256" key="1">
    <source>
        <dbReference type="ARBA" id="ARBA00006658"/>
    </source>
</evidence>